<feature type="transmembrane region" description="Helical" evidence="1">
    <location>
        <begin position="129"/>
        <end position="150"/>
    </location>
</feature>
<evidence type="ECO:0008006" key="4">
    <source>
        <dbReference type="Google" id="ProtNLM"/>
    </source>
</evidence>
<dbReference type="EMBL" id="BIFT01000001">
    <property type="protein sequence ID" value="GCE28258.1"/>
    <property type="molecule type" value="Genomic_DNA"/>
</dbReference>
<accession>A0A402BA49</accession>
<evidence type="ECO:0000313" key="3">
    <source>
        <dbReference type="Proteomes" id="UP000287171"/>
    </source>
</evidence>
<protein>
    <recommendedName>
        <fullName evidence="4">DUF4386 domain-containing protein</fullName>
    </recommendedName>
</protein>
<feature type="transmembrane region" description="Helical" evidence="1">
    <location>
        <begin position="54"/>
        <end position="73"/>
    </location>
</feature>
<keyword evidence="1" id="KW-0472">Membrane</keyword>
<reference evidence="3" key="1">
    <citation type="submission" date="2018-12" db="EMBL/GenBank/DDBJ databases">
        <title>Tengunoibacter tsumagoiensis gen. nov., sp. nov., Dictyobacter kobayashii sp. nov., D. alpinus sp. nov., and D. joshuensis sp. nov. and description of Dictyobacteraceae fam. nov. within the order Ktedonobacterales isolated from Tengu-no-mugimeshi.</title>
        <authorList>
            <person name="Wang C.M."/>
            <person name="Zheng Y."/>
            <person name="Sakai Y."/>
            <person name="Toyoda A."/>
            <person name="Minakuchi Y."/>
            <person name="Abe K."/>
            <person name="Yokota A."/>
            <person name="Yabe S."/>
        </authorList>
    </citation>
    <scope>NUCLEOTIDE SEQUENCE [LARGE SCALE GENOMIC DNA]</scope>
    <source>
        <strain evidence="3">Uno16</strain>
    </source>
</reference>
<feature type="transmembrane region" description="Helical" evidence="1">
    <location>
        <begin position="85"/>
        <end position="109"/>
    </location>
</feature>
<organism evidence="2 3">
    <name type="scientific">Dictyobacter alpinus</name>
    <dbReference type="NCBI Taxonomy" id="2014873"/>
    <lineage>
        <taxon>Bacteria</taxon>
        <taxon>Bacillati</taxon>
        <taxon>Chloroflexota</taxon>
        <taxon>Ktedonobacteria</taxon>
        <taxon>Ktedonobacterales</taxon>
        <taxon>Dictyobacteraceae</taxon>
        <taxon>Dictyobacter</taxon>
    </lineage>
</organism>
<dbReference type="RefSeq" id="WP_126628500.1">
    <property type="nucleotide sequence ID" value="NZ_BIFT01000001.1"/>
</dbReference>
<keyword evidence="3" id="KW-1185">Reference proteome</keyword>
<dbReference type="Proteomes" id="UP000287171">
    <property type="component" value="Unassembled WGS sequence"/>
</dbReference>
<sequence>MSSRLYRIMVAICGILGVVALMASFSINPAPPAGASIAQIVVWGKEHQVLIEAGAWLQGIGSLLEVIFMLGLLQLAGATRTLAGLVTAFAATVIVGISFVEVSFYLSAIAGGVSGDMATLGVSLNLIKAIQHAYVIAPAPANLIAIGIVLYRTRLVHRVFSYIAFVLGVALVILGFIGTFTPMQNSIDIVLSVQEVWYLAIAITLIATARAVAANVKPVQSVTVGA</sequence>
<comment type="caution">
    <text evidence="2">The sequence shown here is derived from an EMBL/GenBank/DDBJ whole genome shotgun (WGS) entry which is preliminary data.</text>
</comment>
<dbReference type="OrthoDB" id="156217at2"/>
<evidence type="ECO:0000256" key="1">
    <source>
        <dbReference type="SAM" id="Phobius"/>
    </source>
</evidence>
<proteinExistence type="predicted"/>
<name>A0A402BA49_9CHLR</name>
<feature type="transmembrane region" description="Helical" evidence="1">
    <location>
        <begin position="196"/>
        <end position="213"/>
    </location>
</feature>
<keyword evidence="1" id="KW-0812">Transmembrane</keyword>
<gene>
    <name evidence="2" type="ORF">KDA_37420</name>
</gene>
<evidence type="ECO:0000313" key="2">
    <source>
        <dbReference type="EMBL" id="GCE28258.1"/>
    </source>
</evidence>
<keyword evidence="1" id="KW-1133">Transmembrane helix</keyword>
<feature type="transmembrane region" description="Helical" evidence="1">
    <location>
        <begin position="162"/>
        <end position="184"/>
    </location>
</feature>
<dbReference type="AlphaFoldDB" id="A0A402BA49"/>